<comment type="caution">
    <text evidence="1">The sequence shown here is derived from an EMBL/GenBank/DDBJ whole genome shotgun (WGS) entry which is preliminary data.</text>
</comment>
<name>A0AB74A6K1_PSESX</name>
<accession>A0AB74A6K1</accession>
<sequence length="35" mass="3918">MSLSVLGTLVCDFLAHYDDLRKHIPIEAINLASFN</sequence>
<evidence type="ECO:0000313" key="2">
    <source>
        <dbReference type="Proteomes" id="UP000267978"/>
    </source>
</evidence>
<dbReference type="AlphaFoldDB" id="A0AB74A6K1"/>
<protein>
    <submittedName>
        <fullName evidence="1">Uncharacterized protein</fullName>
    </submittedName>
</protein>
<organism evidence="1 2">
    <name type="scientific">Pseudomonas syringae pv. lapsa</name>
    <dbReference type="NCBI Taxonomy" id="199201"/>
    <lineage>
        <taxon>Bacteria</taxon>
        <taxon>Pseudomonadati</taxon>
        <taxon>Pseudomonadota</taxon>
        <taxon>Gammaproteobacteria</taxon>
        <taxon>Pseudomonadales</taxon>
        <taxon>Pseudomonadaceae</taxon>
        <taxon>Pseudomonas</taxon>
        <taxon>Pseudomonas syringae</taxon>
    </lineage>
</organism>
<evidence type="ECO:0000313" key="1">
    <source>
        <dbReference type="EMBL" id="RML26012.1"/>
    </source>
</evidence>
<reference evidence="1 2" key="1">
    <citation type="submission" date="2018-08" db="EMBL/GenBank/DDBJ databases">
        <title>Recombination of ecologically and evolutionarily significant loci maintains genetic cohesion in the Pseudomonas syringae species complex.</title>
        <authorList>
            <person name="Dillon M."/>
            <person name="Thakur S."/>
            <person name="Almeida R.N.D."/>
            <person name="Weir B.S."/>
            <person name="Guttman D.S."/>
        </authorList>
    </citation>
    <scope>NUCLEOTIDE SEQUENCE [LARGE SCALE GENOMIC DNA]</scope>
    <source>
        <strain evidence="1 2">ICMP 3946</strain>
    </source>
</reference>
<dbReference type="EMBL" id="RBNO01000059">
    <property type="protein sequence ID" value="RML26012.1"/>
    <property type="molecule type" value="Genomic_DNA"/>
</dbReference>
<gene>
    <name evidence="1" type="ORF">ALQ98_02810</name>
</gene>
<proteinExistence type="predicted"/>
<dbReference type="Proteomes" id="UP000267978">
    <property type="component" value="Unassembled WGS sequence"/>
</dbReference>